<sequence>MKKIALFMAVAATILASCSDDDSTPTPTIEKAFFAGAWNETAPDANHRTLNFVGDSVTLAREDGLNFKDKYTLTGNSLNFGAAPNNNHIVQVIDSVTIKLSHIYIAAPNENGTPQTVTFKKVVAAPQD</sequence>
<dbReference type="Proteomes" id="UP000037755">
    <property type="component" value="Unassembled WGS sequence"/>
</dbReference>
<dbReference type="RefSeq" id="WP_054405641.1">
    <property type="nucleotide sequence ID" value="NZ_FOYA01000012.1"/>
</dbReference>
<protein>
    <recommendedName>
        <fullName evidence="4">Lipocalin-like domain-containing protein</fullName>
    </recommendedName>
</protein>
<keyword evidence="1" id="KW-0732">Signal</keyword>
<dbReference type="EMBL" id="LIYD01000005">
    <property type="protein sequence ID" value="KOS04649.1"/>
    <property type="molecule type" value="Genomic_DNA"/>
</dbReference>
<feature type="chain" id="PRO_5005857617" description="Lipocalin-like domain-containing protein" evidence="1">
    <location>
        <begin position="20"/>
        <end position="128"/>
    </location>
</feature>
<evidence type="ECO:0008006" key="4">
    <source>
        <dbReference type="Google" id="ProtNLM"/>
    </source>
</evidence>
<accession>A0A0N0RQB9</accession>
<name>A0A0N0RQB9_9FLAO</name>
<keyword evidence="3" id="KW-1185">Reference proteome</keyword>
<comment type="caution">
    <text evidence="2">The sequence shown here is derived from an EMBL/GenBank/DDBJ whole genome shotgun (WGS) entry which is preliminary data.</text>
</comment>
<evidence type="ECO:0000313" key="3">
    <source>
        <dbReference type="Proteomes" id="UP000037755"/>
    </source>
</evidence>
<proteinExistence type="predicted"/>
<evidence type="ECO:0000313" key="2">
    <source>
        <dbReference type="EMBL" id="KOS04649.1"/>
    </source>
</evidence>
<dbReference type="PROSITE" id="PS51257">
    <property type="entry name" value="PROKAR_LIPOPROTEIN"/>
    <property type="match status" value="1"/>
</dbReference>
<dbReference type="OrthoDB" id="1422031at2"/>
<feature type="signal peptide" evidence="1">
    <location>
        <begin position="1"/>
        <end position="19"/>
    </location>
</feature>
<gene>
    <name evidence="2" type="ORF">AM493_00280</name>
</gene>
<dbReference type="PATRIC" id="fig|1202724.3.peg.48"/>
<evidence type="ECO:0000256" key="1">
    <source>
        <dbReference type="SAM" id="SignalP"/>
    </source>
</evidence>
<organism evidence="2 3">
    <name type="scientific">Flavobacterium akiainvivens</name>
    <dbReference type="NCBI Taxonomy" id="1202724"/>
    <lineage>
        <taxon>Bacteria</taxon>
        <taxon>Pseudomonadati</taxon>
        <taxon>Bacteroidota</taxon>
        <taxon>Flavobacteriia</taxon>
        <taxon>Flavobacteriales</taxon>
        <taxon>Flavobacteriaceae</taxon>
        <taxon>Flavobacterium</taxon>
    </lineage>
</organism>
<reference evidence="2 3" key="1">
    <citation type="submission" date="2015-08" db="EMBL/GenBank/DDBJ databases">
        <title>Whole genome sequence of Flavobacterium akiainvivens IK-1T, from decaying Wikstroemia oahuensis, an endemic Hawaiian shrub.</title>
        <authorList>
            <person name="Wan X."/>
            <person name="Hou S."/>
            <person name="Saito J."/>
            <person name="Donachie S."/>
        </authorList>
    </citation>
    <scope>NUCLEOTIDE SEQUENCE [LARGE SCALE GENOMIC DNA]</scope>
    <source>
        <strain evidence="2 3">IK-1</strain>
    </source>
</reference>
<dbReference type="AlphaFoldDB" id="A0A0N0RQB9"/>